<dbReference type="AlphaFoldDB" id="R0K5K6"/>
<evidence type="ECO:0000313" key="1">
    <source>
        <dbReference type="EMBL" id="EOB05421.1"/>
    </source>
</evidence>
<dbReference type="EMBL" id="KB742690">
    <property type="protein sequence ID" value="EOB05421.1"/>
    <property type="molecule type" value="Genomic_DNA"/>
</dbReference>
<name>R0K5K6_ANAPL</name>
<protein>
    <submittedName>
        <fullName evidence="1">Uncharacterized protein</fullName>
    </submittedName>
</protein>
<accession>R0K5K6</accession>
<keyword evidence="2" id="KW-1185">Reference proteome</keyword>
<reference evidence="2" key="1">
    <citation type="journal article" date="2013" name="Nat. Genet.">
        <title>The duck genome and transcriptome provide insight into an avian influenza virus reservoir species.</title>
        <authorList>
            <person name="Huang Y."/>
            <person name="Li Y."/>
            <person name="Burt D.W."/>
            <person name="Chen H."/>
            <person name="Zhang Y."/>
            <person name="Qian W."/>
            <person name="Kim H."/>
            <person name="Gan S."/>
            <person name="Zhao Y."/>
            <person name="Li J."/>
            <person name="Yi K."/>
            <person name="Feng H."/>
            <person name="Zhu P."/>
            <person name="Li B."/>
            <person name="Liu Q."/>
            <person name="Fairley S."/>
            <person name="Magor K.E."/>
            <person name="Du Z."/>
            <person name="Hu X."/>
            <person name="Goodman L."/>
            <person name="Tafer H."/>
            <person name="Vignal A."/>
            <person name="Lee T."/>
            <person name="Kim K.W."/>
            <person name="Sheng Z."/>
            <person name="An Y."/>
            <person name="Searle S."/>
            <person name="Herrero J."/>
            <person name="Groenen M.A."/>
            <person name="Crooijmans R.P."/>
            <person name="Faraut T."/>
            <person name="Cai Q."/>
            <person name="Webster R.G."/>
            <person name="Aldridge J.R."/>
            <person name="Warren W.C."/>
            <person name="Bartschat S."/>
            <person name="Kehr S."/>
            <person name="Marz M."/>
            <person name="Stadler P.F."/>
            <person name="Smith J."/>
            <person name="Kraus R.H."/>
            <person name="Zhao Y."/>
            <person name="Ren L."/>
            <person name="Fei J."/>
            <person name="Morisson M."/>
            <person name="Kaiser P."/>
            <person name="Griffin D.K."/>
            <person name="Rao M."/>
            <person name="Pitel F."/>
            <person name="Wang J."/>
            <person name="Li N."/>
        </authorList>
    </citation>
    <scope>NUCLEOTIDE SEQUENCE [LARGE SCALE GENOMIC DNA]</scope>
</reference>
<organism evidence="1 2">
    <name type="scientific">Anas platyrhynchos</name>
    <name type="common">Mallard</name>
    <name type="synonym">Anas boschas</name>
    <dbReference type="NCBI Taxonomy" id="8839"/>
    <lineage>
        <taxon>Eukaryota</taxon>
        <taxon>Metazoa</taxon>
        <taxon>Chordata</taxon>
        <taxon>Craniata</taxon>
        <taxon>Vertebrata</taxon>
        <taxon>Euteleostomi</taxon>
        <taxon>Archelosauria</taxon>
        <taxon>Archosauria</taxon>
        <taxon>Dinosauria</taxon>
        <taxon>Saurischia</taxon>
        <taxon>Theropoda</taxon>
        <taxon>Coelurosauria</taxon>
        <taxon>Aves</taxon>
        <taxon>Neognathae</taxon>
        <taxon>Galloanserae</taxon>
        <taxon>Anseriformes</taxon>
        <taxon>Anatidae</taxon>
        <taxon>Anatinae</taxon>
        <taxon>Anas</taxon>
    </lineage>
</organism>
<sequence>MFSLYVTDELFIDLQRWKSQTSTQFSQPCRPRQFNLDGFPTTCEQLRDEKKQHLEVTAVCAKDRVLQALGIKLSPLEATLFVSLPAPQLVLYLNHTAAGKSKSEAPSIAKLTPAVSQGRSTEIICPAARQVTAQDTKPKPNMGRVKKRKSEIAWGTGLNPVMHSGFCPLQQAMAQAVNTQWKALLHDCLCGYTQVLGSNGSYLPLAHQHLHMLITTSAVISVRPPADEFAVNNWRYTQLTMHKSGSNAASAFMLDPCSFGKKRAMTV</sequence>
<gene>
    <name evidence="1" type="ORF">Anapl_04611</name>
</gene>
<dbReference type="Proteomes" id="UP000296049">
    <property type="component" value="Unassembled WGS sequence"/>
</dbReference>
<proteinExistence type="predicted"/>
<evidence type="ECO:0000313" key="2">
    <source>
        <dbReference type="Proteomes" id="UP000296049"/>
    </source>
</evidence>